<sequence length="317" mass="33915">MRIGWMILCVVVTLFGSTGRVAGQTPADAELGAVLNAGDLWLLRERYPVLKDSVSMEMLQLIAEAQLGVGFNRLEEAEAVLDVLLRKYQEEMGPTTTLNMAAVRAFNLLNLGHYAAAGEIGAQLVAALEGSQAPEAISGLRFIERVGQGLADVPAPYLERPDRDVQVPMKVIATGRGHHLHIPVEVNGVTSDFIFDTGCSFGNFVTEEYAREVGLRIVADSIPVAGAQVGLVKLATADSLRIGDLVYHHPVFMVAPPDPELDASLAYDGVLGFNFMRAAQEIVLDVEKGMFVFPAAVGTGTPQYGAGIQCAVCTHPI</sequence>
<dbReference type="Gene3D" id="2.40.70.10">
    <property type="entry name" value="Acid Proteases"/>
    <property type="match status" value="1"/>
</dbReference>
<protein>
    <submittedName>
        <fullName evidence="1">Retroviral-like aspartic protease family protein</fullName>
    </submittedName>
</protein>
<keyword evidence="1" id="KW-0378">Hydrolase</keyword>
<keyword evidence="1" id="KW-0645">Protease</keyword>
<comment type="caution">
    <text evidence="1">The sequence shown here is derived from an EMBL/GenBank/DDBJ whole genome shotgun (WGS) entry which is preliminary data.</text>
</comment>
<dbReference type="GO" id="GO:0006508">
    <property type="term" value="P:proteolysis"/>
    <property type="evidence" value="ECO:0007669"/>
    <property type="project" value="UniProtKB-KW"/>
</dbReference>
<dbReference type="InterPro" id="IPR034122">
    <property type="entry name" value="Retropepsin-like_bacterial"/>
</dbReference>
<dbReference type="GO" id="GO:0008233">
    <property type="term" value="F:peptidase activity"/>
    <property type="evidence" value="ECO:0007669"/>
    <property type="project" value="UniProtKB-KW"/>
</dbReference>
<reference evidence="1" key="1">
    <citation type="journal article" date="2021" name="PeerJ">
        <title>Extensive microbial diversity within the chicken gut microbiome revealed by metagenomics and culture.</title>
        <authorList>
            <person name="Gilroy R."/>
            <person name="Ravi A."/>
            <person name="Getino M."/>
            <person name="Pursley I."/>
            <person name="Horton D.L."/>
            <person name="Alikhan N.F."/>
            <person name="Baker D."/>
            <person name="Gharbi K."/>
            <person name="Hall N."/>
            <person name="Watson M."/>
            <person name="Adriaenssens E.M."/>
            <person name="Foster-Nyarko E."/>
            <person name="Jarju S."/>
            <person name="Secka A."/>
            <person name="Antonio M."/>
            <person name="Oren A."/>
            <person name="Chaudhuri R.R."/>
            <person name="La Ragione R."/>
            <person name="Hildebrand F."/>
            <person name="Pallen M.J."/>
        </authorList>
    </citation>
    <scope>NUCLEOTIDE SEQUENCE</scope>
    <source>
        <strain evidence="1">ChiHjej11B10-19426</strain>
    </source>
</reference>
<dbReference type="Proteomes" id="UP000824014">
    <property type="component" value="Unassembled WGS sequence"/>
</dbReference>
<dbReference type="InterPro" id="IPR021109">
    <property type="entry name" value="Peptidase_aspartic_dom_sf"/>
</dbReference>
<dbReference type="Pfam" id="PF13650">
    <property type="entry name" value="Asp_protease_2"/>
    <property type="match status" value="1"/>
</dbReference>
<gene>
    <name evidence="1" type="ORF">H9816_08195</name>
</gene>
<name>A0A9D2DFE5_9BACT</name>
<evidence type="ECO:0000313" key="2">
    <source>
        <dbReference type="Proteomes" id="UP000824014"/>
    </source>
</evidence>
<reference evidence="1" key="2">
    <citation type="submission" date="2021-04" db="EMBL/GenBank/DDBJ databases">
        <authorList>
            <person name="Gilroy R."/>
        </authorList>
    </citation>
    <scope>NUCLEOTIDE SEQUENCE</scope>
    <source>
        <strain evidence="1">ChiHjej11B10-19426</strain>
    </source>
</reference>
<dbReference type="SUPFAM" id="SSF50630">
    <property type="entry name" value="Acid proteases"/>
    <property type="match status" value="1"/>
</dbReference>
<evidence type="ECO:0000313" key="1">
    <source>
        <dbReference type="EMBL" id="HIZ15867.1"/>
    </source>
</evidence>
<dbReference type="EMBL" id="DXCC01000031">
    <property type="protein sequence ID" value="HIZ15867.1"/>
    <property type="molecule type" value="Genomic_DNA"/>
</dbReference>
<accession>A0A9D2DFE5</accession>
<proteinExistence type="predicted"/>
<organism evidence="1 2">
    <name type="scientific">Candidatus Tidjanibacter faecipullorum</name>
    <dbReference type="NCBI Taxonomy" id="2838766"/>
    <lineage>
        <taxon>Bacteria</taxon>
        <taxon>Pseudomonadati</taxon>
        <taxon>Bacteroidota</taxon>
        <taxon>Bacteroidia</taxon>
        <taxon>Bacteroidales</taxon>
        <taxon>Rikenellaceae</taxon>
        <taxon>Tidjanibacter</taxon>
    </lineage>
</organism>
<dbReference type="AlphaFoldDB" id="A0A9D2DFE5"/>
<dbReference type="CDD" id="cd05483">
    <property type="entry name" value="retropepsin_like_bacteria"/>
    <property type="match status" value="1"/>
</dbReference>